<evidence type="ECO:0000256" key="5">
    <source>
        <dbReference type="ARBA" id="ARBA00022989"/>
    </source>
</evidence>
<comment type="subcellular location">
    <subcellularLocation>
        <location evidence="1">Cell membrane</location>
        <topology evidence="1">Multi-pass membrane protein</topology>
    </subcellularLocation>
</comment>
<evidence type="ECO:0008006" key="10">
    <source>
        <dbReference type="Google" id="ProtNLM"/>
    </source>
</evidence>
<evidence type="ECO:0000256" key="7">
    <source>
        <dbReference type="SAM" id="Phobius"/>
    </source>
</evidence>
<comment type="caution">
    <text evidence="8">The sequence shown here is derived from an EMBL/GenBank/DDBJ whole genome shotgun (WGS) entry which is preliminary data.</text>
</comment>
<sequence>MNPRALIDRFTVARASPMTTQTTPPPGRGFVASVRSLYARATDLASWAEPVGLLAMRLLLARVFLNSGLTKWDGLSVSNSAYSQFEVFYGNTGMSFFWIDNLARITAVAEIVLPALLVLGLFGRVGAFGLLTMTFVIQLTVCNPDYNVCLTGWDDWWNVHAWWAAIALYLAVRGPGGISLDRVLGLERSAGAR</sequence>
<evidence type="ECO:0000256" key="1">
    <source>
        <dbReference type="ARBA" id="ARBA00004651"/>
    </source>
</evidence>
<gene>
    <name evidence="8" type="ORF">CKO28_23735</name>
</gene>
<organism evidence="8 9">
    <name type="scientific">Rhodovibrio sodomensis</name>
    <dbReference type="NCBI Taxonomy" id="1088"/>
    <lineage>
        <taxon>Bacteria</taxon>
        <taxon>Pseudomonadati</taxon>
        <taxon>Pseudomonadota</taxon>
        <taxon>Alphaproteobacteria</taxon>
        <taxon>Rhodospirillales</taxon>
        <taxon>Rhodovibrionaceae</taxon>
        <taxon>Rhodovibrio</taxon>
    </lineage>
</organism>
<accession>A0ABS1DLM8</accession>
<dbReference type="PANTHER" id="PTHR33452">
    <property type="entry name" value="OXIDOREDUCTASE CATD-RELATED"/>
    <property type="match status" value="1"/>
</dbReference>
<reference evidence="8 9" key="1">
    <citation type="journal article" date="2020" name="Microorganisms">
        <title>Osmotic Adaptation and Compatible Solute Biosynthesis of Phototrophic Bacteria as Revealed from Genome Analyses.</title>
        <authorList>
            <person name="Imhoff J.F."/>
            <person name="Rahn T."/>
            <person name="Kunzel S."/>
            <person name="Keller A."/>
            <person name="Neulinger S.C."/>
        </authorList>
    </citation>
    <scope>NUCLEOTIDE SEQUENCE [LARGE SCALE GENOMIC DNA]</scope>
    <source>
        <strain evidence="8 9">DSM 9895</strain>
    </source>
</reference>
<feature type="transmembrane region" description="Helical" evidence="7">
    <location>
        <begin position="111"/>
        <end position="136"/>
    </location>
</feature>
<dbReference type="InterPro" id="IPR051907">
    <property type="entry name" value="DoxX-like_oxidoreductase"/>
</dbReference>
<keyword evidence="6 7" id="KW-0472">Membrane</keyword>
<evidence type="ECO:0000256" key="4">
    <source>
        <dbReference type="ARBA" id="ARBA00022692"/>
    </source>
</evidence>
<evidence type="ECO:0000256" key="6">
    <source>
        <dbReference type="ARBA" id="ARBA00023136"/>
    </source>
</evidence>
<dbReference type="EMBL" id="NRRL01000137">
    <property type="protein sequence ID" value="MBK1671023.1"/>
    <property type="molecule type" value="Genomic_DNA"/>
</dbReference>
<dbReference type="Proteomes" id="UP001296873">
    <property type="component" value="Unassembled WGS sequence"/>
</dbReference>
<keyword evidence="3" id="KW-1003">Cell membrane</keyword>
<dbReference type="Pfam" id="PF07681">
    <property type="entry name" value="DoxX"/>
    <property type="match status" value="1"/>
</dbReference>
<evidence type="ECO:0000313" key="9">
    <source>
        <dbReference type="Proteomes" id="UP001296873"/>
    </source>
</evidence>
<proteinExistence type="inferred from homology"/>
<evidence type="ECO:0000256" key="2">
    <source>
        <dbReference type="ARBA" id="ARBA00006679"/>
    </source>
</evidence>
<protein>
    <recommendedName>
        <fullName evidence="10">DoxX family protein</fullName>
    </recommendedName>
</protein>
<dbReference type="PANTHER" id="PTHR33452:SF1">
    <property type="entry name" value="INNER MEMBRANE PROTEIN YPHA-RELATED"/>
    <property type="match status" value="1"/>
</dbReference>
<comment type="similarity">
    <text evidence="2">Belongs to the DoxX family.</text>
</comment>
<dbReference type="InterPro" id="IPR032808">
    <property type="entry name" value="DoxX"/>
</dbReference>
<name>A0ABS1DLM8_9PROT</name>
<keyword evidence="4 7" id="KW-0812">Transmembrane</keyword>
<evidence type="ECO:0000313" key="8">
    <source>
        <dbReference type="EMBL" id="MBK1671023.1"/>
    </source>
</evidence>
<evidence type="ECO:0000256" key="3">
    <source>
        <dbReference type="ARBA" id="ARBA00022475"/>
    </source>
</evidence>
<keyword evidence="9" id="KW-1185">Reference proteome</keyword>
<keyword evidence="5 7" id="KW-1133">Transmembrane helix</keyword>